<comment type="subcellular location">
    <subcellularLocation>
        <location evidence="1">Periplasm</location>
    </subcellularLocation>
</comment>
<comment type="similarity">
    <text evidence="2">Belongs to the bacterial solute-binding protein 5 family.</text>
</comment>
<dbReference type="Proteomes" id="UP000199555">
    <property type="component" value="Unassembled WGS sequence"/>
</dbReference>
<dbReference type="GO" id="GO:0042884">
    <property type="term" value="P:microcin transport"/>
    <property type="evidence" value="ECO:0007669"/>
    <property type="project" value="TreeGrafter"/>
</dbReference>
<dbReference type="STRING" id="525640.SAMN04487971_10428"/>
<evidence type="ECO:0000256" key="2">
    <source>
        <dbReference type="ARBA" id="ARBA00005695"/>
    </source>
</evidence>
<keyword evidence="6" id="KW-1185">Reference proteome</keyword>
<dbReference type="InterPro" id="IPR039424">
    <property type="entry name" value="SBP_5"/>
</dbReference>
<protein>
    <submittedName>
        <fullName evidence="5">Peptide/nickel transport system substrate-binding protein</fullName>
    </submittedName>
</protein>
<evidence type="ECO:0000313" key="5">
    <source>
        <dbReference type="EMBL" id="SDK90097.1"/>
    </source>
</evidence>
<evidence type="ECO:0000256" key="1">
    <source>
        <dbReference type="ARBA" id="ARBA00004418"/>
    </source>
</evidence>
<dbReference type="InterPro" id="IPR030678">
    <property type="entry name" value="Peptide/Ni-bd"/>
</dbReference>
<dbReference type="GO" id="GO:0015833">
    <property type="term" value="P:peptide transport"/>
    <property type="evidence" value="ECO:0007669"/>
    <property type="project" value="TreeGrafter"/>
</dbReference>
<accession>A0A1G9FNZ5</accession>
<dbReference type="GO" id="GO:0043190">
    <property type="term" value="C:ATP-binding cassette (ABC) transporter complex"/>
    <property type="evidence" value="ECO:0007669"/>
    <property type="project" value="InterPro"/>
</dbReference>
<organism evidence="5 6">
    <name type="scientific">Paracoccus chinensis</name>
    <dbReference type="NCBI Taxonomy" id="525640"/>
    <lineage>
        <taxon>Bacteria</taxon>
        <taxon>Pseudomonadati</taxon>
        <taxon>Pseudomonadota</taxon>
        <taxon>Alphaproteobacteria</taxon>
        <taxon>Rhodobacterales</taxon>
        <taxon>Paracoccaceae</taxon>
        <taxon>Paracoccus</taxon>
    </lineage>
</organism>
<dbReference type="Pfam" id="PF00496">
    <property type="entry name" value="SBP_bac_5"/>
    <property type="match status" value="1"/>
</dbReference>
<dbReference type="RefSeq" id="WP_090753751.1">
    <property type="nucleotide sequence ID" value="NZ_FNGE01000004.1"/>
</dbReference>
<evidence type="ECO:0000313" key="6">
    <source>
        <dbReference type="Proteomes" id="UP000199555"/>
    </source>
</evidence>
<proteinExistence type="inferred from homology"/>
<name>A0A1G9FNZ5_9RHOB</name>
<dbReference type="Gene3D" id="3.40.190.10">
    <property type="entry name" value="Periplasmic binding protein-like II"/>
    <property type="match status" value="1"/>
</dbReference>
<dbReference type="SUPFAM" id="SSF53850">
    <property type="entry name" value="Periplasmic binding protein-like II"/>
    <property type="match status" value="1"/>
</dbReference>
<dbReference type="AlphaFoldDB" id="A0A1G9FNZ5"/>
<dbReference type="CDD" id="cd08497">
    <property type="entry name" value="MbnE-like"/>
    <property type="match status" value="1"/>
</dbReference>
<gene>
    <name evidence="5" type="ORF">SAMN04487971_10428</name>
</gene>
<dbReference type="GO" id="GO:0030288">
    <property type="term" value="C:outer membrane-bounded periplasmic space"/>
    <property type="evidence" value="ECO:0007669"/>
    <property type="project" value="TreeGrafter"/>
</dbReference>
<dbReference type="Gene3D" id="3.10.105.10">
    <property type="entry name" value="Dipeptide-binding Protein, Domain 3"/>
    <property type="match status" value="1"/>
</dbReference>
<dbReference type="InterPro" id="IPR000914">
    <property type="entry name" value="SBP_5_dom"/>
</dbReference>
<dbReference type="OrthoDB" id="9803988at2"/>
<dbReference type="PIRSF" id="PIRSF002741">
    <property type="entry name" value="MppA"/>
    <property type="match status" value="1"/>
</dbReference>
<reference evidence="6" key="1">
    <citation type="submission" date="2016-10" db="EMBL/GenBank/DDBJ databases">
        <authorList>
            <person name="Varghese N."/>
            <person name="Submissions S."/>
        </authorList>
    </citation>
    <scope>NUCLEOTIDE SEQUENCE [LARGE SCALE GENOMIC DNA]</scope>
    <source>
        <strain evidence="6">CGMCC 1.7655</strain>
    </source>
</reference>
<evidence type="ECO:0000256" key="3">
    <source>
        <dbReference type="ARBA" id="ARBA00022729"/>
    </source>
</evidence>
<dbReference type="GO" id="GO:1904680">
    <property type="term" value="F:peptide transmembrane transporter activity"/>
    <property type="evidence" value="ECO:0007669"/>
    <property type="project" value="TreeGrafter"/>
</dbReference>
<dbReference type="EMBL" id="FNGE01000004">
    <property type="protein sequence ID" value="SDK90097.1"/>
    <property type="molecule type" value="Genomic_DNA"/>
</dbReference>
<dbReference type="PANTHER" id="PTHR30290:SF64">
    <property type="entry name" value="ABC TRANSPORTER PERIPLASMIC BINDING PROTEIN"/>
    <property type="match status" value="1"/>
</dbReference>
<feature type="domain" description="Solute-binding protein family 5" evidence="4">
    <location>
        <begin position="115"/>
        <end position="525"/>
    </location>
</feature>
<sequence length="634" mass="69819">MRNLRFPDDFAVIRLLKAAVLGLACVAAMPLPSRAEAAHALAMFGKPVLGEEAVSLPYANPRAPKGGTIRFAEPGSFDSLKPWVLKGNPAWSVGVHVAEPLMLRSLDEPFTLYCLLCETVETNQQRSWVAFTLRPEARFSDGSPVTVEDVIWSFQTLGTEGHPRYAGAWAKVSGITQTGERSLRIEFSEPDRELPLLMGLRPVLKKAQWQGKDFAASSLEVPVGSGPYVVDRVDPGRSISFRRNPDYWGRDLALTRGMYNFDEIRYDYFADSNAMFQAFKAGAVDVWRELSAVKWATEYTFPALTSGRVVKSEIPHRRPSGIMGLAMNTRSPLFADWRVRQAMILAFNHRFINQTLTGGIDPRISSYFANSDLAMRPGPPEPAEAALLAPFAAQVPPGTFEGYALPDGSDRMLDRASLREAVRLLAEAGWTVQEGVLKNADGLPFAPEIVLNQSGSAMRAGSEVQQIVDIYVEALRPLGIQPRITVLDSAQYVERTNRFAFDMTWYERGLSLSPGNEQALYWGSASADQQGSRNWMGVRSDAVDAMIVKAVNAETEAGHVAAIRALDRLLTTGRYVIPVSYSPVSRIAHAAWLRYPARLTAYGDWPGFLPDLWWSEQAGGQDSAQRPSSSPSSG</sequence>
<keyword evidence="3" id="KW-0732">Signal</keyword>
<evidence type="ECO:0000259" key="4">
    <source>
        <dbReference type="Pfam" id="PF00496"/>
    </source>
</evidence>
<dbReference type="PANTHER" id="PTHR30290">
    <property type="entry name" value="PERIPLASMIC BINDING COMPONENT OF ABC TRANSPORTER"/>
    <property type="match status" value="1"/>
</dbReference>